<feature type="compositionally biased region" description="Polar residues" evidence="2">
    <location>
        <begin position="324"/>
        <end position="337"/>
    </location>
</feature>
<dbReference type="InterPro" id="IPR017592">
    <property type="entry name" value="Pilus_assmbl_Flp-typ_CpaB"/>
</dbReference>
<keyword evidence="5" id="KW-1185">Reference proteome</keyword>
<accession>D5SRV6</accession>
<feature type="region of interest" description="Disordered" evidence="2">
    <location>
        <begin position="246"/>
        <end position="390"/>
    </location>
</feature>
<reference evidence="4 5" key="1">
    <citation type="journal article" date="2010" name="Stand. Genomic Sci.">
        <title>Complete genome sequence of Planctomyces limnophilus type strain (Mu 290).</title>
        <authorList>
            <person name="Labutti K."/>
            <person name="Sikorski J."/>
            <person name="Schneider S."/>
            <person name="Nolan M."/>
            <person name="Lucas S."/>
            <person name="Glavina Del Rio T."/>
            <person name="Tice H."/>
            <person name="Cheng J.F."/>
            <person name="Goodwin L."/>
            <person name="Pitluck S."/>
            <person name="Liolios K."/>
            <person name="Ivanova N."/>
            <person name="Mavromatis K."/>
            <person name="Mikhailova N."/>
            <person name="Pati A."/>
            <person name="Chen A."/>
            <person name="Palaniappan K."/>
            <person name="Land M."/>
            <person name="Hauser L."/>
            <person name="Chang Y.J."/>
            <person name="Jeffries C.D."/>
            <person name="Tindall B.J."/>
            <person name="Rohde M."/>
            <person name="Goker M."/>
            <person name="Woyke T."/>
            <person name="Bristow J."/>
            <person name="Eisen J.A."/>
            <person name="Markowitz V."/>
            <person name="Hugenholtz P."/>
            <person name="Kyrpides N.C."/>
            <person name="Klenk H.P."/>
            <person name="Lapidus A."/>
        </authorList>
    </citation>
    <scope>NUCLEOTIDE SEQUENCE [LARGE SCALE GENOMIC DNA]</scope>
    <source>
        <strain evidence="5">ATCC 43296 / DSM 3776 / IFAM 1008 / 290</strain>
    </source>
</reference>
<name>D5SRV6_PLAL2</name>
<sequence precursor="true">MKMKPMILMLVAVACGLIAMMGVQQTLGSRSGEGSGPKIKVLVARKEVQAGTPLDETCVGFKLVSKSEAPDDVISSKEEYDKRAPRVKLYEGQYVLKKQLGNKGEYGASMEIPPGMRVVTVPVTATMTHSGLLSPGDRVDVQVTYSYTRPKYGKTFKTRTVLQYIEVWATDSVRMGTEAAKEDSSQSKNVSLLVYPGQGALLQLAQEKGTLHLLLRGRNDKAPAEQTGDLDENALDRKLAELFDEPEDQEPATTPQSVASSLPASPSPTPAMPQPSFADFLNSSTDETAPVVEPPPPPKPTWKVEIFNGDKKQVAEFELPESPETLTPSTRAQNQPTKGGWLGMLGLGKSKSQTTTRKTNSVSTPENRTDRIKSPEDSPSAMQSSDAMKR</sequence>
<evidence type="ECO:0000313" key="4">
    <source>
        <dbReference type="EMBL" id="ADG66640.1"/>
    </source>
</evidence>
<gene>
    <name evidence="4" type="ordered locus">Plim_0795</name>
</gene>
<evidence type="ECO:0000313" key="5">
    <source>
        <dbReference type="Proteomes" id="UP000002220"/>
    </source>
</evidence>
<feature type="compositionally biased region" description="Polar residues" evidence="2">
    <location>
        <begin position="350"/>
        <end position="366"/>
    </location>
</feature>
<dbReference type="eggNOG" id="COG3745">
    <property type="taxonomic scope" value="Bacteria"/>
</dbReference>
<dbReference type="NCBIfam" id="TIGR03177">
    <property type="entry name" value="pilus_cpaB"/>
    <property type="match status" value="1"/>
</dbReference>
<protein>
    <submittedName>
        <fullName evidence="4">Flp pilus assembly protein CpaB</fullName>
    </submittedName>
</protein>
<feature type="compositionally biased region" description="Polar residues" evidence="2">
    <location>
        <begin position="380"/>
        <end position="390"/>
    </location>
</feature>
<dbReference type="Proteomes" id="UP000002220">
    <property type="component" value="Chromosome"/>
</dbReference>
<dbReference type="InterPro" id="IPR002792">
    <property type="entry name" value="TRAM_dom"/>
</dbReference>
<dbReference type="InterPro" id="IPR031571">
    <property type="entry name" value="RcpC_dom"/>
</dbReference>
<dbReference type="PROSITE" id="PS50926">
    <property type="entry name" value="TRAM"/>
    <property type="match status" value="1"/>
</dbReference>
<feature type="compositionally biased region" description="Basic and acidic residues" evidence="2">
    <location>
        <begin position="367"/>
        <end position="376"/>
    </location>
</feature>
<organism evidence="4 5">
    <name type="scientific">Planctopirus limnophila (strain ATCC 43296 / DSM 3776 / IFAM 1008 / Mu 290)</name>
    <name type="common">Planctomyces limnophilus</name>
    <dbReference type="NCBI Taxonomy" id="521674"/>
    <lineage>
        <taxon>Bacteria</taxon>
        <taxon>Pseudomonadati</taxon>
        <taxon>Planctomycetota</taxon>
        <taxon>Planctomycetia</taxon>
        <taxon>Planctomycetales</taxon>
        <taxon>Planctomycetaceae</taxon>
        <taxon>Planctopirus</taxon>
    </lineage>
</organism>
<evidence type="ECO:0000256" key="2">
    <source>
        <dbReference type="SAM" id="MobiDB-lite"/>
    </source>
</evidence>
<dbReference type="GO" id="GO:0016740">
    <property type="term" value="F:transferase activity"/>
    <property type="evidence" value="ECO:0007669"/>
    <property type="project" value="UniProtKB-KW"/>
</dbReference>
<dbReference type="AlphaFoldDB" id="D5SRV6"/>
<dbReference type="EMBL" id="CP001744">
    <property type="protein sequence ID" value="ADG66640.1"/>
    <property type="molecule type" value="Genomic_DNA"/>
</dbReference>
<keyword evidence="1" id="KW-0808">Transferase</keyword>
<proteinExistence type="predicted"/>
<dbReference type="KEGG" id="plm:Plim_0795"/>
<dbReference type="PROSITE" id="PS51257">
    <property type="entry name" value="PROKAR_LIPOPROTEIN"/>
    <property type="match status" value="1"/>
</dbReference>
<evidence type="ECO:0000256" key="1">
    <source>
        <dbReference type="ARBA" id="ARBA00022679"/>
    </source>
</evidence>
<dbReference type="Pfam" id="PF16976">
    <property type="entry name" value="RcpC"/>
    <property type="match status" value="1"/>
</dbReference>
<feature type="compositionally biased region" description="Low complexity" evidence="2">
    <location>
        <begin position="255"/>
        <end position="264"/>
    </location>
</feature>
<feature type="domain" description="TRAM" evidence="3">
    <location>
        <begin position="88"/>
        <end position="157"/>
    </location>
</feature>
<dbReference type="OrthoDB" id="281109at2"/>
<dbReference type="STRING" id="521674.Plim_0795"/>
<dbReference type="HOGENOM" id="CLU_707601_0_0_0"/>
<dbReference type="CDD" id="cd11614">
    <property type="entry name" value="SAF_CpaB_FlgA_like"/>
    <property type="match status" value="1"/>
</dbReference>
<evidence type="ECO:0000259" key="3">
    <source>
        <dbReference type="PROSITE" id="PS50926"/>
    </source>
</evidence>